<dbReference type="AlphaFoldDB" id="A0A5M6IZB2"/>
<dbReference type="RefSeq" id="WP_150039439.1">
    <property type="nucleotide sequence ID" value="NZ_OW485601.1"/>
</dbReference>
<sequence>MAMQDGSAAVARDMAPPFPVPVAFPDVDARVLAEEVAGERWDQLPQWLRRGWAGGRARPVLLAVC</sequence>
<gene>
    <name evidence="1" type="ORF">F1189_04580</name>
</gene>
<protein>
    <submittedName>
        <fullName evidence="1">Uncharacterized protein</fullName>
    </submittedName>
</protein>
<evidence type="ECO:0000313" key="1">
    <source>
        <dbReference type="EMBL" id="KAA5613690.1"/>
    </source>
</evidence>
<evidence type="ECO:0000313" key="2">
    <source>
        <dbReference type="Proteomes" id="UP000325255"/>
    </source>
</evidence>
<organism evidence="1 2">
    <name type="scientific">Rhodovastum atsumiense</name>
    <dbReference type="NCBI Taxonomy" id="504468"/>
    <lineage>
        <taxon>Bacteria</taxon>
        <taxon>Pseudomonadati</taxon>
        <taxon>Pseudomonadota</taxon>
        <taxon>Alphaproteobacteria</taxon>
        <taxon>Acetobacterales</taxon>
        <taxon>Acetobacteraceae</taxon>
        <taxon>Rhodovastum</taxon>
    </lineage>
</organism>
<name>A0A5M6IZB2_9PROT</name>
<comment type="caution">
    <text evidence="1">The sequence shown here is derived from an EMBL/GenBank/DDBJ whole genome shotgun (WGS) entry which is preliminary data.</text>
</comment>
<proteinExistence type="predicted"/>
<dbReference type="Proteomes" id="UP000325255">
    <property type="component" value="Unassembled WGS sequence"/>
</dbReference>
<accession>A0A5M6IZB2</accession>
<keyword evidence="2" id="KW-1185">Reference proteome</keyword>
<dbReference type="EMBL" id="VWPK01000005">
    <property type="protein sequence ID" value="KAA5613690.1"/>
    <property type="molecule type" value="Genomic_DNA"/>
</dbReference>
<reference evidence="1 2" key="1">
    <citation type="submission" date="2019-09" db="EMBL/GenBank/DDBJ databases">
        <title>Genome sequence of Rhodovastum atsumiense, a diverse member of the Acetobacteraceae family of non-sulfur purple photosynthetic bacteria.</title>
        <authorList>
            <person name="Meyer T."/>
            <person name="Kyndt J."/>
        </authorList>
    </citation>
    <scope>NUCLEOTIDE SEQUENCE [LARGE SCALE GENOMIC DNA]</scope>
    <source>
        <strain evidence="1 2">DSM 21279</strain>
    </source>
</reference>